<dbReference type="Pfam" id="PF01501">
    <property type="entry name" value="Glyco_transf_8"/>
    <property type="match status" value="1"/>
</dbReference>
<feature type="region of interest" description="Disordered" evidence="1">
    <location>
        <begin position="409"/>
        <end position="446"/>
    </location>
</feature>
<dbReference type="AlphaFoldDB" id="A0A1E4SDN0"/>
<dbReference type="Gene3D" id="3.90.550.10">
    <property type="entry name" value="Spore Coat Polysaccharide Biosynthesis Protein SpsA, Chain A"/>
    <property type="match status" value="1"/>
</dbReference>
<dbReference type="STRING" id="984487.A0A1E4SDN0"/>
<keyword evidence="3" id="KW-1185">Reference proteome</keyword>
<evidence type="ECO:0000256" key="1">
    <source>
        <dbReference type="SAM" id="MobiDB-lite"/>
    </source>
</evidence>
<dbReference type="InterPro" id="IPR029044">
    <property type="entry name" value="Nucleotide-diphossugar_trans"/>
</dbReference>
<dbReference type="Proteomes" id="UP000094285">
    <property type="component" value="Unassembled WGS sequence"/>
</dbReference>
<keyword evidence="2" id="KW-0808">Transferase</keyword>
<protein>
    <submittedName>
        <fullName evidence="2">Glycosyltransferase family 8 protein</fullName>
    </submittedName>
</protein>
<dbReference type="OrthoDB" id="2014201at2759"/>
<dbReference type="InterPro" id="IPR002495">
    <property type="entry name" value="Glyco_trans_8"/>
</dbReference>
<dbReference type="EMBL" id="KV453915">
    <property type="protein sequence ID" value="ODV77605.1"/>
    <property type="molecule type" value="Genomic_DNA"/>
</dbReference>
<proteinExistence type="predicted"/>
<sequence length="555" mass="61986">MNAIVTLLYEPSYLPGALALGISLRNIFQQRPETITTVSLGVLIDTSLFTAAQLLLLLEYYDELIEVKPLESQLVHKLTHDLHRPELHKTFTKIMLWSLNFNKVLYLDADTLPVVPSSPNQGTILDLFQLEFPHNKILAAPDSGFPDIFNSGMMLLRPNQYDFQALTEIVRESATNPHVSFDGADQGLLNQYFNANPDWVRHVGITGGNVDTAARFSNWVKLPFLYNVTPSAQYQYLPAFKHFGGLESGPGDSSGLKAPLDTLVASANEAVSHYGAAAVSFIGQSQIKLVHFIGPVKPWKRASTPDDEWWKVWSSRFGHKSVDEVIWAQDAISTDETPQKLSQEEQPQHHHSASFGPSALLDPQNYREFESVGVSEESSWNPAKEEPPSGTSHQVNQELIDGVKSFSNSWDEETTQDQESAVTEAVDSVPQEHYSVDPPPQDTHGHSLYEYVRPERVFEGSDYFPKHKLHELVKEGLEDQHGGSDILKAVGKAPETPTLSVLNDVSDKLEGLFVDDKPQPEVQDEDEDDTADTSRPAKLFPWEFRAGGRTERVFD</sequence>
<dbReference type="RefSeq" id="XP_020062727.1">
    <property type="nucleotide sequence ID" value="XM_020211227.1"/>
</dbReference>
<dbReference type="InterPro" id="IPR050587">
    <property type="entry name" value="GNT1/Glycosyltrans_8"/>
</dbReference>
<feature type="region of interest" description="Disordered" evidence="1">
    <location>
        <begin position="335"/>
        <end position="395"/>
    </location>
</feature>
<dbReference type="GO" id="GO:0016757">
    <property type="term" value="F:glycosyltransferase activity"/>
    <property type="evidence" value="ECO:0007669"/>
    <property type="project" value="InterPro"/>
</dbReference>
<feature type="region of interest" description="Disordered" evidence="1">
    <location>
        <begin position="512"/>
        <end position="541"/>
    </location>
</feature>
<dbReference type="PANTHER" id="PTHR11183">
    <property type="entry name" value="GLYCOGENIN SUBFAMILY MEMBER"/>
    <property type="match status" value="1"/>
</dbReference>
<dbReference type="SUPFAM" id="SSF53448">
    <property type="entry name" value="Nucleotide-diphospho-sugar transferases"/>
    <property type="match status" value="1"/>
</dbReference>
<reference evidence="3" key="1">
    <citation type="submission" date="2016-05" db="EMBL/GenBank/DDBJ databases">
        <title>Comparative genomics of biotechnologically important yeasts.</title>
        <authorList>
            <consortium name="DOE Joint Genome Institute"/>
            <person name="Riley R."/>
            <person name="Haridas S."/>
            <person name="Wolfe K.H."/>
            <person name="Lopes M.R."/>
            <person name="Hittinger C.T."/>
            <person name="Goker M."/>
            <person name="Salamov A."/>
            <person name="Wisecaver J."/>
            <person name="Long T.M."/>
            <person name="Aerts A.L."/>
            <person name="Barry K."/>
            <person name="Choi C."/>
            <person name="Clum A."/>
            <person name="Coughlan A.Y."/>
            <person name="Deshpande S."/>
            <person name="Douglass A.P."/>
            <person name="Hanson S.J."/>
            <person name="Klenk H.-P."/>
            <person name="Labutti K."/>
            <person name="Lapidus A."/>
            <person name="Lindquist E."/>
            <person name="Lipzen A."/>
            <person name="Meier-Kolthoff J.P."/>
            <person name="Ohm R.A."/>
            <person name="Otillar R.P."/>
            <person name="Pangilinan J."/>
            <person name="Peng Y."/>
            <person name="Rokas A."/>
            <person name="Rosa C.A."/>
            <person name="Scheuner C."/>
            <person name="Sibirny A.A."/>
            <person name="Slot J.C."/>
            <person name="Stielow J.B."/>
            <person name="Sun H."/>
            <person name="Kurtzman C.P."/>
            <person name="Blackwell M."/>
            <person name="Grigoriev I.V."/>
            <person name="Jeffries T.W."/>
        </authorList>
    </citation>
    <scope>NUCLEOTIDE SEQUENCE [LARGE SCALE GENOMIC DNA]</scope>
    <source>
        <strain evidence="3">NRRL Y-17324</strain>
    </source>
</reference>
<gene>
    <name evidence="2" type="ORF">CANTADRAFT_8050</name>
</gene>
<name>A0A1E4SDN0_9ASCO</name>
<feature type="compositionally biased region" description="Acidic residues" evidence="1">
    <location>
        <begin position="522"/>
        <end position="531"/>
    </location>
</feature>
<organism evidence="2 3">
    <name type="scientific">Suhomyces tanzawaensis NRRL Y-17324</name>
    <dbReference type="NCBI Taxonomy" id="984487"/>
    <lineage>
        <taxon>Eukaryota</taxon>
        <taxon>Fungi</taxon>
        <taxon>Dikarya</taxon>
        <taxon>Ascomycota</taxon>
        <taxon>Saccharomycotina</taxon>
        <taxon>Pichiomycetes</taxon>
        <taxon>Debaryomycetaceae</taxon>
        <taxon>Suhomyces</taxon>
    </lineage>
</organism>
<dbReference type="GeneID" id="30985363"/>
<accession>A0A1E4SDN0</accession>
<evidence type="ECO:0000313" key="3">
    <source>
        <dbReference type="Proteomes" id="UP000094285"/>
    </source>
</evidence>
<evidence type="ECO:0000313" key="2">
    <source>
        <dbReference type="EMBL" id="ODV77605.1"/>
    </source>
</evidence>